<dbReference type="Proteomes" id="UP000554482">
    <property type="component" value="Unassembled WGS sequence"/>
</dbReference>
<comment type="caution">
    <text evidence="1">The sequence shown here is derived from an EMBL/GenBank/DDBJ whole genome shotgun (WGS) entry which is preliminary data.</text>
</comment>
<keyword evidence="2" id="KW-1185">Reference proteome</keyword>
<dbReference type="EMBL" id="JABWDY010042938">
    <property type="protein sequence ID" value="KAF5176304.1"/>
    <property type="molecule type" value="Genomic_DNA"/>
</dbReference>
<name>A0A7J6UUN0_THATH</name>
<sequence>HLTQFGFGSGLNSIRRLTVLDDPVLRLGLGLIAKLDMWLKFILIIYIPSSSSSLSPSFRSKRLHGLDIFMYR</sequence>
<reference evidence="1 2" key="1">
    <citation type="submission" date="2020-06" db="EMBL/GenBank/DDBJ databases">
        <title>Transcriptomic and genomic resources for Thalictrum thalictroides and T. hernandezii: Facilitating candidate gene discovery in an emerging model plant lineage.</title>
        <authorList>
            <person name="Arias T."/>
            <person name="Riano-Pachon D.M."/>
            <person name="Di Stilio V.S."/>
        </authorList>
    </citation>
    <scope>NUCLEOTIDE SEQUENCE [LARGE SCALE GENOMIC DNA]</scope>
    <source>
        <strain evidence="2">cv. WT478/WT964</strain>
        <tissue evidence="1">Leaves</tissue>
    </source>
</reference>
<organism evidence="1 2">
    <name type="scientific">Thalictrum thalictroides</name>
    <name type="common">Rue-anemone</name>
    <name type="synonym">Anemone thalictroides</name>
    <dbReference type="NCBI Taxonomy" id="46969"/>
    <lineage>
        <taxon>Eukaryota</taxon>
        <taxon>Viridiplantae</taxon>
        <taxon>Streptophyta</taxon>
        <taxon>Embryophyta</taxon>
        <taxon>Tracheophyta</taxon>
        <taxon>Spermatophyta</taxon>
        <taxon>Magnoliopsida</taxon>
        <taxon>Ranunculales</taxon>
        <taxon>Ranunculaceae</taxon>
        <taxon>Thalictroideae</taxon>
        <taxon>Thalictrum</taxon>
    </lineage>
</organism>
<feature type="non-terminal residue" evidence="1">
    <location>
        <position position="1"/>
    </location>
</feature>
<evidence type="ECO:0000313" key="2">
    <source>
        <dbReference type="Proteomes" id="UP000554482"/>
    </source>
</evidence>
<protein>
    <submittedName>
        <fullName evidence="1">Uncharacterized protein</fullName>
    </submittedName>
</protein>
<gene>
    <name evidence="1" type="ORF">FRX31_034109</name>
</gene>
<accession>A0A7J6UUN0</accession>
<proteinExistence type="predicted"/>
<dbReference type="AlphaFoldDB" id="A0A7J6UUN0"/>
<evidence type="ECO:0000313" key="1">
    <source>
        <dbReference type="EMBL" id="KAF5176304.1"/>
    </source>
</evidence>